<reference evidence="2 3" key="1">
    <citation type="journal article" date="2011" name="J. Bacteriol.">
        <title>Genome sequence of Halorhabdus tiamatea, the first archaeon isolated from a deep-sea anoxic brine lake.</title>
        <authorList>
            <person name="Antunes A."/>
            <person name="Alam I."/>
            <person name="Bajic V.B."/>
            <person name="Stingl U."/>
        </authorList>
    </citation>
    <scope>NUCLEOTIDE SEQUENCE [LARGE SCALE GENOMIC DNA]</scope>
    <source>
        <strain evidence="2 3">SARL4B</strain>
    </source>
</reference>
<accession>F7PFR0</accession>
<dbReference type="EMBL" id="HF571520">
    <property type="protein sequence ID" value="CCQ32282.1"/>
    <property type="molecule type" value="Genomic_DNA"/>
</dbReference>
<keyword evidence="4" id="KW-1185">Reference proteome</keyword>
<proteinExistence type="predicted"/>
<dbReference type="Proteomes" id="UP000003861">
    <property type="component" value="Unassembled WGS sequence"/>
</dbReference>
<dbReference type="KEGG" id="hti:HTIA_0131"/>
<name>F7PFR0_9EURY</name>
<sequence length="72" mass="7776">MGQRVLVVCSGNTVVPLSEPKDGWQYRPEANLDWPQSELVCQPPGDGVRSGTLNHGTAYSYLDGQLSLGQDS</sequence>
<evidence type="ECO:0000313" key="2">
    <source>
        <dbReference type="EMBL" id="ERJ05136.1"/>
    </source>
</evidence>
<reference evidence="2 3" key="2">
    <citation type="journal article" date="2013" name="PLoS ONE">
        <title>INDIGO - INtegrated Data Warehouse of MIcrobial GenOmes with Examples from the Red Sea Extremophiles.</title>
        <authorList>
            <person name="Alam I."/>
            <person name="Antunes A."/>
            <person name="Kamau A.A."/>
            <person name="Ba Alawi W."/>
            <person name="Kalkatawi M."/>
            <person name="Stingl U."/>
            <person name="Bajic V.B."/>
        </authorList>
    </citation>
    <scope>NUCLEOTIDE SEQUENCE [LARGE SCALE GENOMIC DNA]</scope>
    <source>
        <strain evidence="2 3">SARL4B</strain>
    </source>
</reference>
<dbReference type="AlphaFoldDB" id="F7PFR0"/>
<dbReference type="EMBL" id="AFNT02000043">
    <property type="protein sequence ID" value="ERJ05136.1"/>
    <property type="molecule type" value="Genomic_DNA"/>
</dbReference>
<evidence type="ECO:0000313" key="4">
    <source>
        <dbReference type="Proteomes" id="UP000015381"/>
    </source>
</evidence>
<organism evidence="2 3">
    <name type="scientific">Halorhabdus tiamatea SARL4B</name>
    <dbReference type="NCBI Taxonomy" id="1033806"/>
    <lineage>
        <taxon>Archaea</taxon>
        <taxon>Methanobacteriati</taxon>
        <taxon>Methanobacteriota</taxon>
        <taxon>Stenosarchaea group</taxon>
        <taxon>Halobacteria</taxon>
        <taxon>Halobacteriales</taxon>
        <taxon>Haloarculaceae</taxon>
        <taxon>Halorhabdus</taxon>
    </lineage>
</organism>
<gene>
    <name evidence="2" type="ORF">HLRTI_002859</name>
    <name evidence="1" type="ORF">HTIA_0131</name>
</gene>
<reference evidence="1 4" key="3">
    <citation type="journal article" date="2014" name="Environ. Microbiol.">
        <title>Halorhabdus tiamatea: proteogenomics and glycosidase activity measurements identify the first cultivated euryarchaeon from a deep-sea anoxic brine lake as potential polysaccharide degrader.</title>
        <authorList>
            <person name="Werner J."/>
            <person name="Ferrer M."/>
            <person name="Michel G."/>
            <person name="Mann A.J."/>
            <person name="Huang S."/>
            <person name="Juarez S."/>
            <person name="Ciordia S."/>
            <person name="Albar J.P."/>
            <person name="Alcaide M."/>
            <person name="La Cono V."/>
            <person name="Yakimov M.M."/>
            <person name="Antunes A."/>
            <person name="Taborda M."/>
            <person name="Da Costa M.S."/>
            <person name="Amann R.I."/>
            <person name="Gloeckner F.O."/>
            <person name="Golyshina O.V."/>
            <person name="Golyshin P.N."/>
            <person name="Teeling H."/>
        </authorList>
    </citation>
    <scope>NUCLEOTIDE SEQUENCE [LARGE SCALE GENOMIC DNA]</scope>
    <source>
        <strain evidence="4">SARL4B</strain>
        <strain evidence="1">Type strain: SARL4B</strain>
    </source>
</reference>
<dbReference type="STRING" id="1033806.HTIA_0131"/>
<dbReference type="HOGENOM" id="CLU_2712716_0_0_2"/>
<dbReference type="Proteomes" id="UP000015381">
    <property type="component" value="Chromosome I"/>
</dbReference>
<protein>
    <submittedName>
        <fullName evidence="2">Uncharacterized protein</fullName>
    </submittedName>
</protein>
<evidence type="ECO:0000313" key="3">
    <source>
        <dbReference type="Proteomes" id="UP000003861"/>
    </source>
</evidence>
<evidence type="ECO:0000313" key="1">
    <source>
        <dbReference type="EMBL" id="CCQ32282.1"/>
    </source>
</evidence>